<proteinExistence type="predicted"/>
<dbReference type="InParanoid" id="A0A286U763"/>
<feature type="domain" description="DUF4140" evidence="2">
    <location>
        <begin position="17"/>
        <end position="107"/>
    </location>
</feature>
<evidence type="ECO:0000313" key="4">
    <source>
        <dbReference type="Proteomes" id="UP000217199"/>
    </source>
</evidence>
<keyword evidence="4" id="KW-1185">Reference proteome</keyword>
<evidence type="ECO:0000259" key="2">
    <source>
        <dbReference type="Pfam" id="PF13600"/>
    </source>
</evidence>
<name>A0A286U763_9AGAM</name>
<sequence length="401" mass="45752">MGSKFEFDASQYDIKSVTVYRNGGAKVHRTTNLTCKRGTYEARIINLPSCIQKDSVHVQLNQNECMFLRDFVHDNNQANDLESLYKRKKQIREELDSVYWQGQNLQANFVELSHMFPQRSQPYHITEQQDKLRGQINELNVAFSEYKKKKELIEGEITGRESCLGSSVTVYLEALADGEATLSLTYLVNNVSFKPLYDIQIPPELRVGSSEMNTMNAVYRASLQQSTGEDWKKVELLASTFYLTGNVVTPGDHRARVASTSYGDSTFYSRQREVVTRLGQYTIGRKTTTQGTQNIFIANLNFTEVDIDYGLRRIYQAYITNTSSHFLLKGSVNFMLNGRLVGMTTIPDAHEGQKFVCSLSKIQHLLCITEAMRPSVAPSVREHWVRTKKKPTFLNKIRKAC</sequence>
<comment type="caution">
    <text evidence="3">The sequence shown here is derived from an EMBL/GenBank/DDBJ whole genome shotgun (WGS) entry which is preliminary data.</text>
</comment>
<dbReference type="OrthoDB" id="10068793at2759"/>
<evidence type="ECO:0000259" key="1">
    <source>
        <dbReference type="Pfam" id="PF13598"/>
    </source>
</evidence>
<dbReference type="Pfam" id="PF13598">
    <property type="entry name" value="DUF4139"/>
    <property type="match status" value="1"/>
</dbReference>
<dbReference type="InterPro" id="IPR025554">
    <property type="entry name" value="DUF4140"/>
</dbReference>
<dbReference type="InterPro" id="IPR037291">
    <property type="entry name" value="DUF4139"/>
</dbReference>
<dbReference type="STRING" id="2282107.A0A286U763"/>
<dbReference type="PANTHER" id="PTHR31005:SF8">
    <property type="entry name" value="DUF4139 DOMAIN-CONTAINING PROTEIN"/>
    <property type="match status" value="1"/>
</dbReference>
<dbReference type="PANTHER" id="PTHR31005">
    <property type="entry name" value="DUF4139 DOMAIN-CONTAINING PROTEIN"/>
    <property type="match status" value="1"/>
</dbReference>
<reference evidence="3 4" key="1">
    <citation type="journal article" date="2017" name="Mol. Ecol.">
        <title>Comparative and population genomic landscape of Phellinus noxius: A hypervariable fungus causing root rot in trees.</title>
        <authorList>
            <person name="Chung C.L."/>
            <person name="Lee T.J."/>
            <person name="Akiba M."/>
            <person name="Lee H.H."/>
            <person name="Kuo T.H."/>
            <person name="Liu D."/>
            <person name="Ke H.M."/>
            <person name="Yokoi T."/>
            <person name="Roa M.B."/>
            <person name="Lu M.J."/>
            <person name="Chang Y.Y."/>
            <person name="Ann P.J."/>
            <person name="Tsai J.N."/>
            <person name="Chen C.Y."/>
            <person name="Tzean S.S."/>
            <person name="Ota Y."/>
            <person name="Hattori T."/>
            <person name="Sahashi N."/>
            <person name="Liou R.F."/>
            <person name="Kikuchi T."/>
            <person name="Tsai I.J."/>
        </authorList>
    </citation>
    <scope>NUCLEOTIDE SEQUENCE [LARGE SCALE GENOMIC DNA]</scope>
    <source>
        <strain evidence="3 4">FFPRI411160</strain>
    </source>
</reference>
<organism evidence="3 4">
    <name type="scientific">Pyrrhoderma noxium</name>
    <dbReference type="NCBI Taxonomy" id="2282107"/>
    <lineage>
        <taxon>Eukaryota</taxon>
        <taxon>Fungi</taxon>
        <taxon>Dikarya</taxon>
        <taxon>Basidiomycota</taxon>
        <taxon>Agaricomycotina</taxon>
        <taxon>Agaricomycetes</taxon>
        <taxon>Hymenochaetales</taxon>
        <taxon>Hymenochaetaceae</taxon>
        <taxon>Pyrrhoderma</taxon>
    </lineage>
</organism>
<dbReference type="InterPro" id="IPR011935">
    <property type="entry name" value="CHP02231"/>
</dbReference>
<protein>
    <submittedName>
        <fullName evidence="3">Mucoidy inhibitor A</fullName>
    </submittedName>
</protein>
<gene>
    <name evidence="3" type="ORF">PNOK_0917400</name>
</gene>
<dbReference type="Pfam" id="PF13600">
    <property type="entry name" value="DUF4140"/>
    <property type="match status" value="1"/>
</dbReference>
<feature type="domain" description="DUF4139" evidence="1">
    <location>
        <begin position="182"/>
        <end position="242"/>
    </location>
</feature>
<dbReference type="EMBL" id="NBII01000010">
    <property type="protein sequence ID" value="PAV15410.1"/>
    <property type="molecule type" value="Genomic_DNA"/>
</dbReference>
<dbReference type="AlphaFoldDB" id="A0A286U763"/>
<dbReference type="Proteomes" id="UP000217199">
    <property type="component" value="Unassembled WGS sequence"/>
</dbReference>
<accession>A0A286U763</accession>
<evidence type="ECO:0000313" key="3">
    <source>
        <dbReference type="EMBL" id="PAV15410.1"/>
    </source>
</evidence>